<dbReference type="AlphaFoldDB" id="A0A432ZPC6"/>
<accession>A0A432ZPC6</accession>
<evidence type="ECO:0000256" key="5">
    <source>
        <dbReference type="SAM" id="Phobius"/>
    </source>
</evidence>
<dbReference type="Pfam" id="PF01124">
    <property type="entry name" value="MAPEG"/>
    <property type="match status" value="1"/>
</dbReference>
<dbReference type="OrthoDB" id="8537976at2"/>
<evidence type="ECO:0000256" key="3">
    <source>
        <dbReference type="ARBA" id="ARBA00022989"/>
    </source>
</evidence>
<evidence type="ECO:0000256" key="4">
    <source>
        <dbReference type="ARBA" id="ARBA00023136"/>
    </source>
</evidence>
<gene>
    <name evidence="6" type="ORF">CWI83_03575</name>
</gene>
<organism evidence="6 7">
    <name type="scientific">Pseudidiomarina taiwanensis</name>
    <dbReference type="NCBI Taxonomy" id="337250"/>
    <lineage>
        <taxon>Bacteria</taxon>
        <taxon>Pseudomonadati</taxon>
        <taxon>Pseudomonadota</taxon>
        <taxon>Gammaproteobacteria</taxon>
        <taxon>Alteromonadales</taxon>
        <taxon>Idiomarinaceae</taxon>
        <taxon>Pseudidiomarina</taxon>
    </lineage>
</organism>
<keyword evidence="4 5" id="KW-0472">Membrane</keyword>
<dbReference type="PANTHER" id="PTHR35814:SF1">
    <property type="entry name" value="GLUTATHIONE S-TRANSFERASE-RELATED"/>
    <property type="match status" value="1"/>
</dbReference>
<dbReference type="Gene3D" id="1.20.120.550">
    <property type="entry name" value="Membrane associated eicosanoid/glutathione metabolism-like domain"/>
    <property type="match status" value="1"/>
</dbReference>
<name>A0A432ZPC6_9GAMM</name>
<dbReference type="InterPro" id="IPR001129">
    <property type="entry name" value="Membr-assoc_MAPEG"/>
</dbReference>
<dbReference type="EMBL" id="PIQG01000001">
    <property type="protein sequence ID" value="RUO79702.1"/>
    <property type="molecule type" value="Genomic_DNA"/>
</dbReference>
<keyword evidence="7" id="KW-1185">Reference proteome</keyword>
<dbReference type="GO" id="GO:0016020">
    <property type="term" value="C:membrane"/>
    <property type="evidence" value="ECO:0007669"/>
    <property type="project" value="UniProtKB-SubCell"/>
</dbReference>
<evidence type="ECO:0000256" key="1">
    <source>
        <dbReference type="ARBA" id="ARBA00004370"/>
    </source>
</evidence>
<evidence type="ECO:0000313" key="7">
    <source>
        <dbReference type="Proteomes" id="UP000288279"/>
    </source>
</evidence>
<keyword evidence="6" id="KW-0808">Transferase</keyword>
<protein>
    <submittedName>
        <fullName evidence="6">Glutathione S-transferase</fullName>
    </submittedName>
</protein>
<dbReference type="GO" id="GO:0016740">
    <property type="term" value="F:transferase activity"/>
    <property type="evidence" value="ECO:0007669"/>
    <property type="project" value="UniProtKB-KW"/>
</dbReference>
<sequence length="133" mass="14280">MPVISLFYAGLLGVLYLVLAYGVIVVRRRERVGIGHGDSKALAIAVRIHGNFAEYVPFLLLMLLMMELVGANPILLHALGAGLFIGRILHALGLKQSAGTSVPRFVGMLLTFVVLLFSAGYLIGFAVARMWGG</sequence>
<proteinExistence type="predicted"/>
<keyword evidence="2 5" id="KW-0812">Transmembrane</keyword>
<feature type="transmembrane region" description="Helical" evidence="5">
    <location>
        <begin position="105"/>
        <end position="128"/>
    </location>
</feature>
<evidence type="ECO:0000256" key="2">
    <source>
        <dbReference type="ARBA" id="ARBA00022692"/>
    </source>
</evidence>
<keyword evidence="3 5" id="KW-1133">Transmembrane helix</keyword>
<evidence type="ECO:0000313" key="6">
    <source>
        <dbReference type="EMBL" id="RUO79702.1"/>
    </source>
</evidence>
<dbReference type="Proteomes" id="UP000288279">
    <property type="component" value="Unassembled WGS sequence"/>
</dbReference>
<comment type="subcellular location">
    <subcellularLocation>
        <location evidence="1">Membrane</location>
    </subcellularLocation>
</comment>
<feature type="transmembrane region" description="Helical" evidence="5">
    <location>
        <begin position="74"/>
        <end position="93"/>
    </location>
</feature>
<dbReference type="SUPFAM" id="SSF161084">
    <property type="entry name" value="MAPEG domain-like"/>
    <property type="match status" value="1"/>
</dbReference>
<dbReference type="InterPro" id="IPR023352">
    <property type="entry name" value="MAPEG-like_dom_sf"/>
</dbReference>
<reference evidence="6 7" key="1">
    <citation type="journal article" date="2011" name="Front. Microbiol.">
        <title>Genomic signatures of strain selection and enhancement in Bacillus atrophaeus var. globigii, a historical biowarfare simulant.</title>
        <authorList>
            <person name="Gibbons H.S."/>
            <person name="Broomall S.M."/>
            <person name="McNew L.A."/>
            <person name="Daligault H."/>
            <person name="Chapman C."/>
            <person name="Bruce D."/>
            <person name="Karavis M."/>
            <person name="Krepps M."/>
            <person name="McGregor P.A."/>
            <person name="Hong C."/>
            <person name="Park K.H."/>
            <person name="Akmal A."/>
            <person name="Feldman A."/>
            <person name="Lin J.S."/>
            <person name="Chang W.E."/>
            <person name="Higgs B.W."/>
            <person name="Demirev P."/>
            <person name="Lindquist J."/>
            <person name="Liem A."/>
            <person name="Fochler E."/>
            <person name="Read T.D."/>
            <person name="Tapia R."/>
            <person name="Johnson S."/>
            <person name="Bishop-Lilly K.A."/>
            <person name="Detter C."/>
            <person name="Han C."/>
            <person name="Sozhamannan S."/>
            <person name="Rosenzweig C.N."/>
            <person name="Skowronski E.W."/>
        </authorList>
    </citation>
    <scope>NUCLEOTIDE SEQUENCE [LARGE SCALE GENOMIC DNA]</scope>
    <source>
        <strain evidence="6 7">PIT1</strain>
    </source>
</reference>
<feature type="transmembrane region" description="Helical" evidence="5">
    <location>
        <begin position="6"/>
        <end position="27"/>
    </location>
</feature>
<dbReference type="PANTHER" id="PTHR35814">
    <property type="match status" value="1"/>
</dbReference>
<comment type="caution">
    <text evidence="6">The sequence shown here is derived from an EMBL/GenBank/DDBJ whole genome shotgun (WGS) entry which is preliminary data.</text>
</comment>